<evidence type="ECO:0000256" key="1">
    <source>
        <dbReference type="SAM" id="MobiDB-lite"/>
    </source>
</evidence>
<dbReference type="Proteomes" id="UP001628091">
    <property type="component" value="Unassembled WGS sequence"/>
</dbReference>
<keyword evidence="3" id="KW-1185">Reference proteome</keyword>
<organism evidence="2 3">
    <name type="scientific">Phyllobacterium phragmitis</name>
    <dbReference type="NCBI Taxonomy" id="2670329"/>
    <lineage>
        <taxon>Bacteria</taxon>
        <taxon>Pseudomonadati</taxon>
        <taxon>Pseudomonadota</taxon>
        <taxon>Alphaproteobacteria</taxon>
        <taxon>Hyphomicrobiales</taxon>
        <taxon>Phyllobacteriaceae</taxon>
        <taxon>Phyllobacterium</taxon>
    </lineage>
</organism>
<evidence type="ECO:0000313" key="3">
    <source>
        <dbReference type="Proteomes" id="UP001628091"/>
    </source>
</evidence>
<comment type="caution">
    <text evidence="2">The sequence shown here is derived from an EMBL/GenBank/DDBJ whole genome shotgun (WGS) entry which is preliminary data.</text>
</comment>
<reference evidence="2 3" key="1">
    <citation type="submission" date="2024-10" db="EMBL/GenBank/DDBJ databases">
        <title>Isolation, draft genome sequencing and identification of Phyllobacterium sp. NSA23, isolated from leaf soil.</title>
        <authorList>
            <person name="Akita H."/>
        </authorList>
    </citation>
    <scope>NUCLEOTIDE SEQUENCE [LARGE SCALE GENOMIC DNA]</scope>
    <source>
        <strain evidence="2 3">NSA23</strain>
    </source>
</reference>
<feature type="region of interest" description="Disordered" evidence="1">
    <location>
        <begin position="30"/>
        <end position="59"/>
    </location>
</feature>
<dbReference type="EMBL" id="BAAFZP010000001">
    <property type="protein sequence ID" value="GAB1582664.1"/>
    <property type="molecule type" value="Genomic_DNA"/>
</dbReference>
<accession>A0ABQ0H169</accession>
<proteinExistence type="predicted"/>
<sequence length="79" mass="8610">MAARAPREPRDNIMGRAVLSSLDCVSHCRAERDSDGDPDRNVIDRHAQEGTEAHSECDSKCHDGNKLSDQCGDDWGGEG</sequence>
<gene>
    <name evidence="2" type="ORF">PPNSA23_26070</name>
</gene>
<name>A0ABQ0H169_9HYPH</name>
<evidence type="ECO:0000313" key="2">
    <source>
        <dbReference type="EMBL" id="GAB1582664.1"/>
    </source>
</evidence>
<protein>
    <submittedName>
        <fullName evidence="2">Uncharacterized protein</fullName>
    </submittedName>
</protein>